<evidence type="ECO:0000259" key="4">
    <source>
        <dbReference type="PROSITE" id="PS50995"/>
    </source>
</evidence>
<evidence type="ECO:0000256" key="3">
    <source>
        <dbReference type="ARBA" id="ARBA00023163"/>
    </source>
</evidence>
<proteinExistence type="predicted"/>
<dbReference type="InterPro" id="IPR000835">
    <property type="entry name" value="HTH_MarR-typ"/>
</dbReference>
<sequence length="146" mass="16273">MAVTFRIMRLGAVWRTRLERALKPTGLSVAGFRPMAYLMMMPDGTSQRDLAAAMNTDTSALVRVLDLLEAASLVERRPDEADRRANRLFITPEGRKKCRQFHEISARLEREMTAGLPREAIPGLVGLLDRILLNAERASAAGRDVP</sequence>
<evidence type="ECO:0000256" key="1">
    <source>
        <dbReference type="ARBA" id="ARBA00023015"/>
    </source>
</evidence>
<dbReference type="Proteomes" id="UP000550787">
    <property type="component" value="Unassembled WGS sequence"/>
</dbReference>
<comment type="caution">
    <text evidence="5">The sequence shown here is derived from an EMBL/GenBank/DDBJ whole genome shotgun (WGS) entry which is preliminary data.</text>
</comment>
<dbReference type="InterPro" id="IPR023187">
    <property type="entry name" value="Tscrpt_reg_MarR-type_CS"/>
</dbReference>
<dbReference type="PANTHER" id="PTHR33164:SF64">
    <property type="entry name" value="TRANSCRIPTIONAL REGULATOR SLYA"/>
    <property type="match status" value="1"/>
</dbReference>
<evidence type="ECO:0000313" key="6">
    <source>
        <dbReference type="Proteomes" id="UP000550787"/>
    </source>
</evidence>
<evidence type="ECO:0000256" key="2">
    <source>
        <dbReference type="ARBA" id="ARBA00023125"/>
    </source>
</evidence>
<dbReference type="SMART" id="SM00347">
    <property type="entry name" value="HTH_MARR"/>
    <property type="match status" value="1"/>
</dbReference>
<organism evidence="5 6">
    <name type="scientific">Gluconacetobacter diazotrophicus</name>
    <name type="common">Acetobacter diazotrophicus</name>
    <dbReference type="NCBI Taxonomy" id="33996"/>
    <lineage>
        <taxon>Bacteria</taxon>
        <taxon>Pseudomonadati</taxon>
        <taxon>Pseudomonadota</taxon>
        <taxon>Alphaproteobacteria</taxon>
        <taxon>Acetobacterales</taxon>
        <taxon>Acetobacteraceae</taxon>
        <taxon>Gluconacetobacter</taxon>
    </lineage>
</organism>
<accession>A0A7W4I6C2</accession>
<dbReference type="InterPro" id="IPR036388">
    <property type="entry name" value="WH-like_DNA-bd_sf"/>
</dbReference>
<dbReference type="PROSITE" id="PS50995">
    <property type="entry name" value="HTH_MARR_2"/>
    <property type="match status" value="1"/>
</dbReference>
<reference evidence="5 6" key="1">
    <citation type="submission" date="2020-04" db="EMBL/GenBank/DDBJ databases">
        <title>Description of novel Gluconacetobacter.</title>
        <authorList>
            <person name="Sombolestani A."/>
        </authorList>
    </citation>
    <scope>NUCLEOTIDE SEQUENCE [LARGE SCALE GENOMIC DNA]</scope>
    <source>
        <strain evidence="5 6">LMG 7603</strain>
    </source>
</reference>
<keyword evidence="3" id="KW-0804">Transcription</keyword>
<keyword evidence="1" id="KW-0805">Transcription regulation</keyword>
<keyword evidence="2" id="KW-0238">DNA-binding</keyword>
<dbReference type="EMBL" id="JABEQG010000023">
    <property type="protein sequence ID" value="MBB2157096.1"/>
    <property type="molecule type" value="Genomic_DNA"/>
</dbReference>
<dbReference type="AlphaFoldDB" id="A0A7W4I6C2"/>
<feature type="domain" description="HTH marR-type" evidence="4">
    <location>
        <begin position="1"/>
        <end position="133"/>
    </location>
</feature>
<dbReference type="InterPro" id="IPR036390">
    <property type="entry name" value="WH_DNA-bd_sf"/>
</dbReference>
<dbReference type="PANTHER" id="PTHR33164">
    <property type="entry name" value="TRANSCRIPTIONAL REGULATOR, MARR FAMILY"/>
    <property type="match status" value="1"/>
</dbReference>
<name>A0A7W4I6C2_GLUDI</name>
<dbReference type="Gene3D" id="1.10.10.10">
    <property type="entry name" value="Winged helix-like DNA-binding domain superfamily/Winged helix DNA-binding domain"/>
    <property type="match status" value="1"/>
</dbReference>
<dbReference type="PRINTS" id="PR00598">
    <property type="entry name" value="HTHMARR"/>
</dbReference>
<gene>
    <name evidence="5" type="ORF">HLH33_12370</name>
</gene>
<dbReference type="PROSITE" id="PS01117">
    <property type="entry name" value="HTH_MARR_1"/>
    <property type="match status" value="1"/>
</dbReference>
<dbReference type="GO" id="GO:0003677">
    <property type="term" value="F:DNA binding"/>
    <property type="evidence" value="ECO:0007669"/>
    <property type="project" value="UniProtKB-KW"/>
</dbReference>
<dbReference type="InterPro" id="IPR039422">
    <property type="entry name" value="MarR/SlyA-like"/>
</dbReference>
<protein>
    <submittedName>
        <fullName evidence="5">MarR family transcriptional regulator</fullName>
    </submittedName>
</protein>
<evidence type="ECO:0000313" key="5">
    <source>
        <dbReference type="EMBL" id="MBB2157096.1"/>
    </source>
</evidence>
<dbReference type="SUPFAM" id="SSF46785">
    <property type="entry name" value="Winged helix' DNA-binding domain"/>
    <property type="match status" value="1"/>
</dbReference>
<dbReference type="Pfam" id="PF12802">
    <property type="entry name" value="MarR_2"/>
    <property type="match status" value="1"/>
</dbReference>
<dbReference type="GO" id="GO:0006950">
    <property type="term" value="P:response to stress"/>
    <property type="evidence" value="ECO:0007669"/>
    <property type="project" value="TreeGrafter"/>
</dbReference>
<dbReference type="GO" id="GO:0003700">
    <property type="term" value="F:DNA-binding transcription factor activity"/>
    <property type="evidence" value="ECO:0007669"/>
    <property type="project" value="InterPro"/>
</dbReference>